<evidence type="ECO:0000313" key="16">
    <source>
        <dbReference type="Proteomes" id="UP000092461"/>
    </source>
</evidence>
<keyword evidence="6 13" id="KW-0732">Signal</keyword>
<dbReference type="Pfam" id="PF13855">
    <property type="entry name" value="LRR_8"/>
    <property type="match status" value="1"/>
</dbReference>
<comment type="subcellular location">
    <subcellularLocation>
        <location evidence="1">Cell membrane</location>
        <topology evidence="1">Single-pass membrane protein</topology>
    </subcellularLocation>
</comment>
<evidence type="ECO:0000313" key="14">
    <source>
        <dbReference type="EMBL" id="MBC1174133.1"/>
    </source>
</evidence>
<dbReference type="Pfam" id="PF13306">
    <property type="entry name" value="LRR_5"/>
    <property type="match status" value="1"/>
</dbReference>
<feature type="chain" id="PRO_5044555548" evidence="13">
    <location>
        <begin position="28"/>
        <end position="400"/>
    </location>
</feature>
<dbReference type="VEuPathDB" id="VectorBase:LLOJ009431"/>
<evidence type="ECO:0000256" key="9">
    <source>
        <dbReference type="ARBA" id="ARBA00023065"/>
    </source>
</evidence>
<accession>A0A1B0CWP7</accession>
<evidence type="ECO:0000256" key="5">
    <source>
        <dbReference type="ARBA" id="ARBA00022692"/>
    </source>
</evidence>
<keyword evidence="7" id="KW-0677">Repeat</keyword>
<reference evidence="15" key="3">
    <citation type="submission" date="2020-05" db="UniProtKB">
        <authorList>
            <consortium name="EnsemblMetazoa"/>
        </authorList>
    </citation>
    <scope>IDENTIFICATION</scope>
    <source>
        <strain evidence="15">Jacobina</strain>
    </source>
</reference>
<dbReference type="PANTHER" id="PTHR46473:SF24">
    <property type="entry name" value="CONNECTIN-LIKE PROTEIN"/>
    <property type="match status" value="1"/>
</dbReference>
<dbReference type="InterPro" id="IPR001611">
    <property type="entry name" value="Leu-rich_rpt"/>
</dbReference>
<dbReference type="InterPro" id="IPR026906">
    <property type="entry name" value="LRR_5"/>
</dbReference>
<reference evidence="16" key="1">
    <citation type="submission" date="2012-05" db="EMBL/GenBank/DDBJ databases">
        <title>Whole Genome Assembly of Lutzomyia longipalpis.</title>
        <authorList>
            <person name="Richards S."/>
            <person name="Qu C."/>
            <person name="Dillon R."/>
            <person name="Worley K."/>
            <person name="Scherer S."/>
            <person name="Batterton M."/>
            <person name="Taylor A."/>
            <person name="Hawes A."/>
            <person name="Hernandez B."/>
            <person name="Kovar C."/>
            <person name="Mandapat C."/>
            <person name="Pham C."/>
            <person name="Qu C."/>
            <person name="Jing C."/>
            <person name="Bess C."/>
            <person name="Bandaranaike D."/>
            <person name="Ngo D."/>
            <person name="Ongeri F."/>
            <person name="Arias F."/>
            <person name="Lara F."/>
            <person name="Weissenberger G."/>
            <person name="Kamau G."/>
            <person name="Han H."/>
            <person name="Shen H."/>
            <person name="Dinh H."/>
            <person name="Khalil I."/>
            <person name="Jones J."/>
            <person name="Shafer J."/>
            <person name="Jayaseelan J."/>
            <person name="Quiroz J."/>
            <person name="Blankenburg K."/>
            <person name="Nguyen L."/>
            <person name="Jackson L."/>
            <person name="Francisco L."/>
            <person name="Tang L.-Y."/>
            <person name="Pu L.-L."/>
            <person name="Perales L."/>
            <person name="Lorensuhewa L."/>
            <person name="Munidasa M."/>
            <person name="Coyle M."/>
            <person name="Taylor M."/>
            <person name="Puazo M."/>
            <person name="Firestine M."/>
            <person name="Scheel M."/>
            <person name="Javaid M."/>
            <person name="Wang M."/>
            <person name="Li M."/>
            <person name="Tabassum N."/>
            <person name="Saada N."/>
            <person name="Osuji N."/>
            <person name="Aqrawi P."/>
            <person name="Fu Q."/>
            <person name="Thornton R."/>
            <person name="Raj R."/>
            <person name="Goodspeed R."/>
            <person name="Mata R."/>
            <person name="Najjar R."/>
            <person name="Gubbala S."/>
            <person name="Lee S."/>
            <person name="Denson S."/>
            <person name="Patil S."/>
            <person name="Macmil S."/>
            <person name="Qi S."/>
            <person name="Matskevitch T."/>
            <person name="Palculict T."/>
            <person name="Mathew T."/>
            <person name="Vee V."/>
            <person name="Velamala V."/>
            <person name="Korchina V."/>
            <person name="Cai W."/>
            <person name="Liu W."/>
            <person name="Dai W."/>
            <person name="Zou X."/>
            <person name="Zhu Y."/>
            <person name="Zhang Y."/>
            <person name="Wu Y.-Q."/>
            <person name="Xin Y."/>
            <person name="Nazarath L."/>
            <person name="Kovar C."/>
            <person name="Han Y."/>
            <person name="Muzny D."/>
            <person name="Gibbs R."/>
        </authorList>
    </citation>
    <scope>NUCLEOTIDE SEQUENCE [LARGE SCALE GENOMIC DNA]</scope>
    <source>
        <strain evidence="16">Jacobina</strain>
    </source>
</reference>
<dbReference type="VEuPathDB" id="VectorBase:LLONM1_004623"/>
<dbReference type="InterPro" id="IPR032675">
    <property type="entry name" value="LRR_dom_sf"/>
</dbReference>
<evidence type="ECO:0000256" key="2">
    <source>
        <dbReference type="ARBA" id="ARBA00022448"/>
    </source>
</evidence>
<keyword evidence="12" id="KW-0407">Ion channel</keyword>
<dbReference type="Gene3D" id="3.80.10.10">
    <property type="entry name" value="Ribonuclease Inhibitor"/>
    <property type="match status" value="2"/>
</dbReference>
<keyword evidence="4" id="KW-0433">Leucine-rich repeat</keyword>
<keyword evidence="16" id="KW-1185">Reference proteome</keyword>
<feature type="signal peptide" evidence="13">
    <location>
        <begin position="1"/>
        <end position="27"/>
    </location>
</feature>
<keyword evidence="11" id="KW-1015">Disulfide bond</keyword>
<evidence type="ECO:0000256" key="10">
    <source>
        <dbReference type="ARBA" id="ARBA00023136"/>
    </source>
</evidence>
<keyword evidence="2" id="KW-0813">Transport</keyword>
<evidence type="ECO:0000256" key="1">
    <source>
        <dbReference type="ARBA" id="ARBA00004162"/>
    </source>
</evidence>
<evidence type="ECO:0000256" key="13">
    <source>
        <dbReference type="SAM" id="SignalP"/>
    </source>
</evidence>
<evidence type="ECO:0000256" key="6">
    <source>
        <dbReference type="ARBA" id="ARBA00022729"/>
    </source>
</evidence>
<dbReference type="GO" id="GO:0034220">
    <property type="term" value="P:monoatomic ion transmembrane transport"/>
    <property type="evidence" value="ECO:0007669"/>
    <property type="project" value="UniProtKB-KW"/>
</dbReference>
<reference evidence="14" key="2">
    <citation type="journal article" date="2020" name="BMC">
        <title>Leishmania infection induces a limited differential gene expression in the sand fly midgut.</title>
        <authorList>
            <person name="Coutinho-Abreu I.V."/>
            <person name="Serafim T.D."/>
            <person name="Meneses C."/>
            <person name="Kamhawi S."/>
            <person name="Oliveira F."/>
            <person name="Valenzuela J.G."/>
        </authorList>
    </citation>
    <scope>NUCLEOTIDE SEQUENCE</scope>
    <source>
        <strain evidence="14">Jacobina</strain>
        <tissue evidence="14">Midgut</tissue>
    </source>
</reference>
<keyword evidence="3" id="KW-1003">Cell membrane</keyword>
<dbReference type="PANTHER" id="PTHR46473">
    <property type="entry name" value="GH08155P"/>
    <property type="match status" value="1"/>
</dbReference>
<evidence type="ECO:0000256" key="4">
    <source>
        <dbReference type="ARBA" id="ARBA00022614"/>
    </source>
</evidence>
<dbReference type="SMART" id="SM00369">
    <property type="entry name" value="LRR_TYP"/>
    <property type="match status" value="4"/>
</dbReference>
<dbReference type="InterPro" id="IPR003591">
    <property type="entry name" value="Leu-rich_rpt_typical-subtyp"/>
</dbReference>
<proteinExistence type="predicted"/>
<keyword evidence="5" id="KW-0812">Transmembrane</keyword>
<evidence type="ECO:0000256" key="12">
    <source>
        <dbReference type="ARBA" id="ARBA00023303"/>
    </source>
</evidence>
<dbReference type="EMBL" id="AJWK01032736">
    <property type="status" value="NOT_ANNOTATED_CDS"/>
    <property type="molecule type" value="Genomic_DNA"/>
</dbReference>
<evidence type="ECO:0000313" key="15">
    <source>
        <dbReference type="EnsemblMetazoa" id="LLOJ009431-PA"/>
    </source>
</evidence>
<dbReference type="SUPFAM" id="SSF52058">
    <property type="entry name" value="L domain-like"/>
    <property type="match status" value="1"/>
</dbReference>
<dbReference type="AlphaFoldDB" id="A0A1B0CWP7"/>
<dbReference type="EnsemblMetazoa" id="LLOJ009431-RA">
    <property type="protein sequence ID" value="LLOJ009431-PA"/>
    <property type="gene ID" value="LLOJ009431"/>
</dbReference>
<organism evidence="15 16">
    <name type="scientific">Lutzomyia longipalpis</name>
    <name type="common">Sand fly</name>
    <dbReference type="NCBI Taxonomy" id="7200"/>
    <lineage>
        <taxon>Eukaryota</taxon>
        <taxon>Metazoa</taxon>
        <taxon>Ecdysozoa</taxon>
        <taxon>Arthropoda</taxon>
        <taxon>Hexapoda</taxon>
        <taxon>Insecta</taxon>
        <taxon>Pterygota</taxon>
        <taxon>Neoptera</taxon>
        <taxon>Endopterygota</taxon>
        <taxon>Diptera</taxon>
        <taxon>Nematocera</taxon>
        <taxon>Psychodoidea</taxon>
        <taxon>Psychodidae</taxon>
        <taxon>Lutzomyia</taxon>
        <taxon>Lutzomyia</taxon>
    </lineage>
</organism>
<evidence type="ECO:0000256" key="7">
    <source>
        <dbReference type="ARBA" id="ARBA00022737"/>
    </source>
</evidence>
<keyword evidence="9" id="KW-0406">Ion transport</keyword>
<dbReference type="Proteomes" id="UP000092461">
    <property type="component" value="Unassembled WGS sequence"/>
</dbReference>
<evidence type="ECO:0000256" key="8">
    <source>
        <dbReference type="ARBA" id="ARBA00022989"/>
    </source>
</evidence>
<evidence type="ECO:0000256" key="3">
    <source>
        <dbReference type="ARBA" id="ARBA00022475"/>
    </source>
</evidence>
<sequence length="400" mass="43878">MICSWWLLICCFCTIEILWTWQSVVVACPAECICLSQTQVLCNTGGLREIPARLLPVTVENSALTKNHFPVIKSDAFGGLRALKKLSLDGNNITTIKPFAFRGLPRLRELSIQHTPLATVAQFAFAGLQNITTILLSHNKILRVEGFAFAGTSNVRLILLSNNPMLKIDTSAFSGLSNVEHLILPSGIRSVEPDAFVGLDTVGLLKLAYMDLTSLQPFTFRGLTNIQVLSLQESDLGVICANAFDGLTHVGTLNILNNKIDSIQELNITAAHFIRQIKLQGNHLLETPDPETMIIEGVENLIVVNNHFPCGCHIHTLLETPLANGTHSGSDFLSKNFCISPLEVNGRPMSDLDLYAIGRCQEQVTRENLEASSGRTINFYTVLCSLLATLYLSVTTWMGS</sequence>
<dbReference type="InterPro" id="IPR051432">
    <property type="entry name" value="KCNMA1_auxiliary"/>
</dbReference>
<keyword evidence="10" id="KW-0472">Membrane</keyword>
<dbReference type="EMBL" id="GITU01005430">
    <property type="protein sequence ID" value="MBC1174133.1"/>
    <property type="molecule type" value="Transcribed_RNA"/>
</dbReference>
<dbReference type="PROSITE" id="PS51450">
    <property type="entry name" value="LRR"/>
    <property type="match status" value="1"/>
</dbReference>
<keyword evidence="8" id="KW-1133">Transmembrane helix</keyword>
<dbReference type="GO" id="GO:0005886">
    <property type="term" value="C:plasma membrane"/>
    <property type="evidence" value="ECO:0007669"/>
    <property type="project" value="UniProtKB-SubCell"/>
</dbReference>
<protein>
    <submittedName>
        <fullName evidence="14">Putative membrane glycoprotein lig-1</fullName>
    </submittedName>
</protein>
<name>A0A1B0CWP7_LUTLO</name>
<evidence type="ECO:0000256" key="11">
    <source>
        <dbReference type="ARBA" id="ARBA00023157"/>
    </source>
</evidence>